<dbReference type="GO" id="GO:0038108">
    <property type="term" value="P:negative regulation of appetite by leptin-mediated signaling pathway"/>
    <property type="evidence" value="ECO:0007669"/>
    <property type="project" value="Ensembl"/>
</dbReference>
<dbReference type="GO" id="GO:0007286">
    <property type="term" value="P:spermatid development"/>
    <property type="evidence" value="ECO:0007669"/>
    <property type="project" value="Ensembl"/>
</dbReference>
<reference evidence="1" key="2">
    <citation type="submission" date="2025-08" db="UniProtKB">
        <authorList>
            <consortium name="Ensembl"/>
        </authorList>
    </citation>
    <scope>IDENTIFICATION</scope>
</reference>
<organism evidence="1 2">
    <name type="scientific">Anolis carolinensis</name>
    <name type="common">Green anole</name>
    <name type="synonym">American chameleon</name>
    <dbReference type="NCBI Taxonomy" id="28377"/>
    <lineage>
        <taxon>Eukaryota</taxon>
        <taxon>Metazoa</taxon>
        <taxon>Chordata</taxon>
        <taxon>Craniata</taxon>
        <taxon>Vertebrata</taxon>
        <taxon>Euteleostomi</taxon>
        <taxon>Lepidosauria</taxon>
        <taxon>Squamata</taxon>
        <taxon>Bifurcata</taxon>
        <taxon>Unidentata</taxon>
        <taxon>Episquamata</taxon>
        <taxon>Toxicofera</taxon>
        <taxon>Iguania</taxon>
        <taxon>Dactyloidae</taxon>
        <taxon>Anolis</taxon>
    </lineage>
</organism>
<dbReference type="GO" id="GO:0045444">
    <property type="term" value="P:fat cell differentiation"/>
    <property type="evidence" value="ECO:0007669"/>
    <property type="project" value="Ensembl"/>
</dbReference>
<dbReference type="GO" id="GO:0021756">
    <property type="term" value="P:striatum development"/>
    <property type="evidence" value="ECO:0007669"/>
    <property type="project" value="Ensembl"/>
</dbReference>
<dbReference type="GO" id="GO:0005634">
    <property type="term" value="C:nucleus"/>
    <property type="evidence" value="ECO:0000318"/>
    <property type="project" value="GO_Central"/>
</dbReference>
<dbReference type="GeneID" id="100560025"/>
<dbReference type="PANTHER" id="PTHR46787">
    <property type="entry name" value="SYNDROMES PUTATIVE CHAPERONIN-RELATED"/>
    <property type="match status" value="1"/>
</dbReference>
<dbReference type="Gene3D" id="3.50.7.10">
    <property type="entry name" value="GroEL"/>
    <property type="match status" value="1"/>
</dbReference>
<dbReference type="Bgee" id="ENSACAG00000001885">
    <property type="expression patterns" value="Expressed in testis and 13 other cell types or tissues"/>
</dbReference>
<dbReference type="GO" id="GO:1905515">
    <property type="term" value="P:non-motile cilium assembly"/>
    <property type="evidence" value="ECO:0007669"/>
    <property type="project" value="Ensembl"/>
</dbReference>
<dbReference type="GO" id="GO:0006457">
    <property type="term" value="P:protein folding"/>
    <property type="evidence" value="ECO:0007669"/>
    <property type="project" value="InterPro"/>
</dbReference>
<name>G1K9Z0_ANOCA</name>
<dbReference type="HOGENOM" id="CLU_478131_0_0_1"/>
<dbReference type="GO" id="GO:0005813">
    <property type="term" value="C:centrosome"/>
    <property type="evidence" value="ECO:0007669"/>
    <property type="project" value="Ensembl"/>
</dbReference>
<dbReference type="GO" id="GO:0060324">
    <property type="term" value="P:face development"/>
    <property type="evidence" value="ECO:0007669"/>
    <property type="project" value="Ensembl"/>
</dbReference>
<dbReference type="AlphaFoldDB" id="G1K9Z0"/>
<dbReference type="Pfam" id="PF00118">
    <property type="entry name" value="Cpn60_TCP1"/>
    <property type="match status" value="1"/>
</dbReference>
<dbReference type="SUPFAM" id="SSF52029">
    <property type="entry name" value="GroEL apical domain-like"/>
    <property type="match status" value="1"/>
</dbReference>
<dbReference type="Gene3D" id="1.10.560.10">
    <property type="entry name" value="GroEL-like equatorial domain"/>
    <property type="match status" value="1"/>
</dbReference>
<dbReference type="GO" id="GO:0035176">
    <property type="term" value="P:social behavior"/>
    <property type="evidence" value="ECO:0007669"/>
    <property type="project" value="Ensembl"/>
</dbReference>
<dbReference type="InterPro" id="IPR027413">
    <property type="entry name" value="GROEL-like_equatorial_sf"/>
</dbReference>
<dbReference type="GO" id="GO:0021987">
    <property type="term" value="P:cerebral cortex development"/>
    <property type="evidence" value="ECO:0007669"/>
    <property type="project" value="Ensembl"/>
</dbReference>
<dbReference type="GO" id="GO:0031514">
    <property type="term" value="C:motile cilium"/>
    <property type="evidence" value="ECO:0007669"/>
    <property type="project" value="Ensembl"/>
</dbReference>
<protein>
    <submittedName>
        <fullName evidence="1">MKKS centrosomal shuttling protein</fullName>
    </submittedName>
</protein>
<dbReference type="GO" id="GO:0010629">
    <property type="term" value="P:negative regulation of gene expression"/>
    <property type="evidence" value="ECO:0007669"/>
    <property type="project" value="Ensembl"/>
</dbReference>
<accession>G1K9Z0</accession>
<dbReference type="GO" id="GO:0030837">
    <property type="term" value="P:negative regulation of actin filament polymerization"/>
    <property type="evidence" value="ECO:0007669"/>
    <property type="project" value="Ensembl"/>
</dbReference>
<dbReference type="GO" id="GO:0014824">
    <property type="term" value="P:artery smooth muscle contraction"/>
    <property type="evidence" value="ECO:0007669"/>
    <property type="project" value="Ensembl"/>
</dbReference>
<dbReference type="GO" id="GO:0005737">
    <property type="term" value="C:cytoplasm"/>
    <property type="evidence" value="ECO:0000318"/>
    <property type="project" value="GO_Central"/>
</dbReference>
<dbReference type="GO" id="GO:0048854">
    <property type="term" value="P:brain morphogenesis"/>
    <property type="evidence" value="ECO:0007669"/>
    <property type="project" value="Ensembl"/>
</dbReference>
<dbReference type="GO" id="GO:0051131">
    <property type="term" value="P:chaperone-mediated protein complex assembly"/>
    <property type="evidence" value="ECO:0000318"/>
    <property type="project" value="GO_Central"/>
</dbReference>
<dbReference type="GO" id="GO:0060296">
    <property type="term" value="P:regulation of cilium beat frequency involved in ciliary motility"/>
    <property type="evidence" value="ECO:0007669"/>
    <property type="project" value="Ensembl"/>
</dbReference>
<dbReference type="RefSeq" id="XP_062813763.1">
    <property type="nucleotide sequence ID" value="XM_062957693.1"/>
</dbReference>
<dbReference type="eggNOG" id="KOG0360">
    <property type="taxonomic scope" value="Eukaryota"/>
</dbReference>
<dbReference type="GO" id="GO:0060271">
    <property type="term" value="P:cilium assembly"/>
    <property type="evidence" value="ECO:0000318"/>
    <property type="project" value="GO_Central"/>
</dbReference>
<dbReference type="GO" id="GO:0032502">
    <property type="term" value="P:developmental process"/>
    <property type="evidence" value="ECO:0000318"/>
    <property type="project" value="GO_Central"/>
</dbReference>
<dbReference type="GO" id="GO:0042311">
    <property type="term" value="P:vasodilation"/>
    <property type="evidence" value="ECO:0007669"/>
    <property type="project" value="Ensembl"/>
</dbReference>
<reference evidence="1 2" key="1">
    <citation type="submission" date="2009-12" db="EMBL/GenBank/DDBJ databases">
        <title>The Genome Sequence of Anolis carolinensis (Green Anole Lizard).</title>
        <authorList>
            <consortium name="The Genome Sequencing Platform"/>
            <person name="Di Palma F."/>
            <person name="Alfoldi J."/>
            <person name="Heiman D."/>
            <person name="Young S."/>
            <person name="Grabherr M."/>
            <person name="Johnson J."/>
            <person name="Lander E.S."/>
            <person name="Lindblad-Toh K."/>
        </authorList>
    </citation>
    <scope>NUCLEOTIDE SEQUENCE [LARGE SCALE GENOMIC DNA]</scope>
    <source>
        <strain evidence="1 2">JBL SC #1</strain>
    </source>
</reference>
<evidence type="ECO:0000313" key="1">
    <source>
        <dbReference type="Ensembl" id="ENSACAP00000001803.1"/>
    </source>
</evidence>
<dbReference type="InterPro" id="IPR002423">
    <property type="entry name" value="Cpn60/GroEL/TCP-1"/>
</dbReference>
<dbReference type="GeneTree" id="ENSGT00390000007214"/>
<dbReference type="GO" id="GO:0040018">
    <property type="term" value="P:positive regulation of multicellular organism growth"/>
    <property type="evidence" value="ECO:0007669"/>
    <property type="project" value="Ensembl"/>
</dbReference>
<dbReference type="GO" id="GO:0051492">
    <property type="term" value="P:regulation of stress fiber assembly"/>
    <property type="evidence" value="ECO:0007669"/>
    <property type="project" value="Ensembl"/>
</dbReference>
<dbReference type="Ensembl" id="ENSACAT00000001847.3">
    <property type="protein sequence ID" value="ENSACAP00000001803.1"/>
    <property type="gene ID" value="ENSACAG00000001885.3"/>
</dbReference>
<dbReference type="InterPro" id="IPR027409">
    <property type="entry name" value="GroEL-like_apical_dom_sf"/>
</dbReference>
<proteinExistence type="predicted"/>
<dbReference type="Proteomes" id="UP000001646">
    <property type="component" value="Chromosome 1"/>
</dbReference>
<keyword evidence="2" id="KW-1185">Reference proteome</keyword>
<evidence type="ECO:0000313" key="2">
    <source>
        <dbReference type="Proteomes" id="UP000001646"/>
    </source>
</evidence>
<dbReference type="OrthoDB" id="528704at2759"/>
<dbReference type="SUPFAM" id="SSF48592">
    <property type="entry name" value="GroEL equatorial domain-like"/>
    <property type="match status" value="1"/>
</dbReference>
<sequence length="570" mass="62616">MSRVDLKKPSLCTSEPLAKETLCHALSVFAKMVRSCYGPTGRLKQLHNGVGGYVRTTSQASALLGGLSVTHPVLKLLTASVQNHLARFSDCGLFMAIFCCSLLEKCQGLNITPCTFIKISQHLLSLCIDYLASETCGCRMQVDFSSSKIPLDLVRSIITSKPACRLSRMEANHISILVLEAFLFTIPHNINTQMTLGKCLYIPVKNKQVLDSAVYPGLLIEVPEVDLRNTPPIKRDTSGMIKMVLFSMSLSGDLSDNGEGVIVIPHGVYLEAVVLAQLLNVGKQIVKDGVGVFVCQKVIHPALQQYLKENHIVAIERVGLPLMEPLKEITGAQPIPSLQFLSPACCGHLKDLQTLSIASKWFFHLIPNDPVVCSVMLCNRNETAWDELKLACQTAEHVLQLTLRDPWVLLGGGYTEMHLSSYIRHMTSTVEGSILEDLSCSWAEFRMVADAFCSSLESVACSLDHDGGNICTDVKCFWSVPPDVPSRSDWSDLIWKCGCGLCNKEQGLHWRMLQCCASPFPPQSCVHESSVTSTNNLILDCFAAKKNGLQVAVETASLLLDLSYIIEDQN</sequence>
<dbReference type="GO" id="GO:0051216">
    <property type="term" value="P:cartilage development"/>
    <property type="evidence" value="ECO:0007669"/>
    <property type="project" value="Ensembl"/>
</dbReference>
<dbReference type="KEGG" id="acs:100560025"/>
<gene>
    <name evidence="1" type="primary">MKKS</name>
</gene>
<dbReference type="GO" id="GO:0061629">
    <property type="term" value="F:RNA polymerase II-specific DNA-binding transcription factor binding"/>
    <property type="evidence" value="ECO:0007669"/>
    <property type="project" value="Ensembl"/>
</dbReference>
<dbReference type="InterPro" id="IPR028790">
    <property type="entry name" value="MKKS"/>
</dbReference>
<dbReference type="GO" id="GO:1902636">
    <property type="term" value="C:kinociliary basal body"/>
    <property type="evidence" value="ECO:0000318"/>
    <property type="project" value="GO_Central"/>
</dbReference>
<dbReference type="GO" id="GO:0045494">
    <property type="term" value="P:photoreceptor cell maintenance"/>
    <property type="evidence" value="ECO:0007669"/>
    <property type="project" value="Ensembl"/>
</dbReference>
<dbReference type="GO" id="GO:0007608">
    <property type="term" value="P:sensory perception of smell"/>
    <property type="evidence" value="ECO:0007669"/>
    <property type="project" value="Ensembl"/>
</dbReference>
<dbReference type="PANTHER" id="PTHR46787:SF1">
    <property type="entry name" value="MOLECULAR CHAPERONE MKKS"/>
    <property type="match status" value="1"/>
</dbReference>
<dbReference type="Gene3D" id="3.30.260.10">
    <property type="entry name" value="TCP-1-like chaperonin intermediate domain"/>
    <property type="match status" value="1"/>
</dbReference>
<dbReference type="GO" id="GO:1902140">
    <property type="term" value="P:response to inositol"/>
    <property type="evidence" value="ECO:0007669"/>
    <property type="project" value="Ensembl"/>
</dbReference>
<dbReference type="InParanoid" id="G1K9Z0"/>
<dbReference type="InterPro" id="IPR027410">
    <property type="entry name" value="TCP-1-like_intermed_sf"/>
</dbReference>
<dbReference type="STRING" id="28377.ENSACAP00000001803"/>
<dbReference type="GO" id="GO:0045776">
    <property type="term" value="P:negative regulation of blood pressure"/>
    <property type="evidence" value="ECO:0007669"/>
    <property type="project" value="Ensembl"/>
</dbReference>
<dbReference type="OMA" id="LFVCQKV"/>
<dbReference type="GO" id="GO:0050910">
    <property type="term" value="P:detection of mechanical stimulus involved in sensory perception of sound"/>
    <property type="evidence" value="ECO:0007669"/>
    <property type="project" value="Ensembl"/>
</dbReference>
<dbReference type="GO" id="GO:0051082">
    <property type="term" value="F:unfolded protein binding"/>
    <property type="evidence" value="ECO:0007669"/>
    <property type="project" value="InterPro"/>
</dbReference>
<dbReference type="GO" id="GO:0005524">
    <property type="term" value="F:ATP binding"/>
    <property type="evidence" value="ECO:0007669"/>
    <property type="project" value="InterPro"/>
</dbReference>
<reference evidence="1" key="3">
    <citation type="submission" date="2025-09" db="UniProtKB">
        <authorList>
            <consortium name="Ensembl"/>
        </authorList>
    </citation>
    <scope>IDENTIFICATION</scope>
</reference>